<dbReference type="InterPro" id="IPR058205">
    <property type="entry name" value="D-LDH-like"/>
</dbReference>
<dbReference type="RefSeq" id="WP_055186504.1">
    <property type="nucleotide sequence ID" value="NZ_CYXN01000021.1"/>
</dbReference>
<evidence type="ECO:0000259" key="4">
    <source>
        <dbReference type="Pfam" id="PF00389"/>
    </source>
</evidence>
<dbReference type="AlphaFoldDB" id="A0A173UHL6"/>
<dbReference type="InterPro" id="IPR029752">
    <property type="entry name" value="D-isomer_DH_CS1"/>
</dbReference>
<proteinExistence type="inferred from homology"/>
<dbReference type="InterPro" id="IPR006139">
    <property type="entry name" value="D-isomer_2_OHA_DH_cat_dom"/>
</dbReference>
<comment type="similarity">
    <text evidence="1 3">Belongs to the D-isomer specific 2-hydroxyacid dehydrogenase family.</text>
</comment>
<dbReference type="InterPro" id="IPR036291">
    <property type="entry name" value="NAD(P)-bd_dom_sf"/>
</dbReference>
<dbReference type="Gene3D" id="3.40.50.720">
    <property type="entry name" value="NAD(P)-binding Rossmann-like Domain"/>
    <property type="match status" value="2"/>
</dbReference>
<accession>A0A173UHL6</accession>
<name>A0A173UHL6_9FIRM</name>
<dbReference type="PROSITE" id="PS00065">
    <property type="entry name" value="D_2_HYDROXYACID_DH_1"/>
    <property type="match status" value="1"/>
</dbReference>
<feature type="domain" description="D-isomer specific 2-hydroxyacid dehydrogenase NAD-binding" evidence="5">
    <location>
        <begin position="111"/>
        <end position="297"/>
    </location>
</feature>
<feature type="domain" description="D-isomer specific 2-hydroxyacid dehydrogenase catalytic" evidence="4">
    <location>
        <begin position="19"/>
        <end position="328"/>
    </location>
</feature>
<dbReference type="GO" id="GO:0008720">
    <property type="term" value="F:D-lactate dehydrogenase (NAD+) activity"/>
    <property type="evidence" value="ECO:0007669"/>
    <property type="project" value="UniProtKB-EC"/>
</dbReference>
<dbReference type="CDD" id="cd12185">
    <property type="entry name" value="HGDH_LDH_like"/>
    <property type="match status" value="1"/>
</dbReference>
<evidence type="ECO:0000259" key="5">
    <source>
        <dbReference type="Pfam" id="PF02826"/>
    </source>
</evidence>
<keyword evidence="3 6" id="KW-0560">Oxidoreductase</keyword>
<evidence type="ECO:0000313" key="9">
    <source>
        <dbReference type="Proteomes" id="UP000220480"/>
    </source>
</evidence>
<sequence>MAVKVFFYTLRPYDEQGILEDLAKQRGIEYGYTEAYPTMENAQLAAGYDAVSLTPCDMSAPMLQRFHDLGVKAICCRSIGYDHVDLEKARELGMKVSNVDYPPNGVANFAIMLMLMSLRKAGHILKRGELQDYSLKGKIGRDISNCTVGVIGTGRIGQTVLKHLSGFGCELLAYDLYQNDEVKKIAKYVPLETLIAESDVITLHTNATEENHHLLNADAFAKMKPGVTIVNTARGKLIDSDALLAALESGQVGAAGLDVLENENGLYYYDRMGDVIPNPELAALRAMPNVILTDHTAFYTYEDVKSMVRGVLESAAAFAEGSPSRHDVTNR</sequence>
<protein>
    <submittedName>
        <fullName evidence="6 7">Lactate dehydrogenase</fullName>
        <ecNumber evidence="6">1.1.1.28</ecNumber>
    </submittedName>
</protein>
<evidence type="ECO:0000256" key="3">
    <source>
        <dbReference type="RuleBase" id="RU003719"/>
    </source>
</evidence>
<dbReference type="InterPro" id="IPR006140">
    <property type="entry name" value="D-isomer_DH_NAD-bd"/>
</dbReference>
<evidence type="ECO:0000256" key="2">
    <source>
        <dbReference type="ARBA" id="ARBA00023027"/>
    </source>
</evidence>
<reference evidence="7" key="3">
    <citation type="submission" date="2017-07" db="EMBL/GenBank/DDBJ databases">
        <authorList>
            <person name="Sun Z.S."/>
            <person name="Albrecht U."/>
            <person name="Echele G."/>
            <person name="Lee C.C."/>
        </authorList>
    </citation>
    <scope>NUCLEOTIDE SEQUENCE</scope>
    <source>
        <strain evidence="7">CNCM I 4644</strain>
    </source>
</reference>
<evidence type="ECO:0000313" key="7">
    <source>
        <dbReference type="EMBL" id="PDX83935.1"/>
    </source>
</evidence>
<dbReference type="SUPFAM" id="SSF51735">
    <property type="entry name" value="NAD(P)-binding Rossmann-fold domains"/>
    <property type="match status" value="1"/>
</dbReference>
<dbReference type="SUPFAM" id="SSF52283">
    <property type="entry name" value="Formate/glycerate dehydrogenase catalytic domain-like"/>
    <property type="match status" value="1"/>
</dbReference>
<dbReference type="Pfam" id="PF02826">
    <property type="entry name" value="2-Hacid_dh_C"/>
    <property type="match status" value="1"/>
</dbReference>
<dbReference type="EMBL" id="NMTZ01000019">
    <property type="protein sequence ID" value="PDX83935.1"/>
    <property type="molecule type" value="Genomic_DNA"/>
</dbReference>
<organism evidence="6 8">
    <name type="scientific">Faecalibacterium prausnitzii</name>
    <dbReference type="NCBI Taxonomy" id="853"/>
    <lineage>
        <taxon>Bacteria</taxon>
        <taxon>Bacillati</taxon>
        <taxon>Bacillota</taxon>
        <taxon>Clostridia</taxon>
        <taxon>Eubacteriales</taxon>
        <taxon>Oscillospiraceae</taxon>
        <taxon>Faecalibacterium</taxon>
    </lineage>
</organism>
<dbReference type="PANTHER" id="PTHR43026:SF1">
    <property type="entry name" value="2-HYDROXYACID DEHYDROGENASE HOMOLOG 1-RELATED"/>
    <property type="match status" value="1"/>
</dbReference>
<evidence type="ECO:0000313" key="8">
    <source>
        <dbReference type="Proteomes" id="UP000095649"/>
    </source>
</evidence>
<dbReference type="PANTHER" id="PTHR43026">
    <property type="entry name" value="2-HYDROXYACID DEHYDROGENASE HOMOLOG 1-RELATED"/>
    <property type="match status" value="1"/>
</dbReference>
<dbReference type="Proteomes" id="UP000095649">
    <property type="component" value="Unassembled WGS sequence"/>
</dbReference>
<keyword evidence="2" id="KW-0520">NAD</keyword>
<dbReference type="Pfam" id="PF00389">
    <property type="entry name" value="2-Hacid_dh"/>
    <property type="match status" value="1"/>
</dbReference>
<evidence type="ECO:0000256" key="1">
    <source>
        <dbReference type="ARBA" id="ARBA00005854"/>
    </source>
</evidence>
<dbReference type="EC" id="1.1.1.28" evidence="6"/>
<reference evidence="7 9" key="2">
    <citation type="journal article" date="2017" name="Front. Microbiol.">
        <title>New Insights into the Diversity of the Genus Faecalibacterium.</title>
        <authorList>
            <person name="Benevides L."/>
            <person name="Burman S."/>
            <person name="Martin R."/>
            <person name="Robert V."/>
            <person name="Thomas M."/>
            <person name="Miquel S."/>
            <person name="Chain F."/>
            <person name="Sokol H."/>
            <person name="Bermudez-Humaran L.G."/>
            <person name="Morrison M."/>
            <person name="Langella P."/>
            <person name="Azevedo V.A."/>
            <person name="Chatel J.M."/>
            <person name="Soares S."/>
        </authorList>
    </citation>
    <scope>NUCLEOTIDE SEQUENCE [LARGE SCALE GENOMIC DNA]</scope>
    <source>
        <strain evidence="7 9">CNCM I 4644</strain>
    </source>
</reference>
<dbReference type="GO" id="GO:0051287">
    <property type="term" value="F:NAD binding"/>
    <property type="evidence" value="ECO:0007669"/>
    <property type="project" value="InterPro"/>
</dbReference>
<evidence type="ECO:0000313" key="6">
    <source>
        <dbReference type="EMBL" id="CUN14324.1"/>
    </source>
</evidence>
<gene>
    <name evidence="7" type="ORF">CGS59_07625</name>
    <name evidence="6" type="ORF">ERS852582_02123</name>
</gene>
<dbReference type="OrthoDB" id="9805416at2"/>
<dbReference type="EMBL" id="CYXN01000021">
    <property type="protein sequence ID" value="CUN14324.1"/>
    <property type="molecule type" value="Genomic_DNA"/>
</dbReference>
<reference evidence="6 8" key="1">
    <citation type="submission" date="2015-09" db="EMBL/GenBank/DDBJ databases">
        <authorList>
            <consortium name="Pathogen Informatics"/>
        </authorList>
    </citation>
    <scope>NUCLEOTIDE SEQUENCE [LARGE SCALE GENOMIC DNA]</scope>
    <source>
        <strain evidence="6 8">2789STDY5834970</strain>
    </source>
</reference>
<dbReference type="Proteomes" id="UP000220480">
    <property type="component" value="Unassembled WGS sequence"/>
</dbReference>